<evidence type="ECO:0000256" key="2">
    <source>
        <dbReference type="SAM" id="Phobius"/>
    </source>
</evidence>
<feature type="domain" description="DUF6533" evidence="3">
    <location>
        <begin position="19"/>
        <end position="62"/>
    </location>
</feature>
<keyword evidence="5" id="KW-1185">Reference proteome</keyword>
<keyword evidence="2" id="KW-0472">Membrane</keyword>
<dbReference type="InterPro" id="IPR045340">
    <property type="entry name" value="DUF6533"/>
</dbReference>
<keyword evidence="2" id="KW-0812">Transmembrane</keyword>
<comment type="caution">
    <text evidence="4">The sequence shown here is derived from an EMBL/GenBank/DDBJ whole genome shotgun (WGS) entry which is preliminary data.</text>
</comment>
<feature type="compositionally biased region" description="Basic and acidic residues" evidence="1">
    <location>
        <begin position="329"/>
        <end position="338"/>
    </location>
</feature>
<dbReference type="AlphaFoldDB" id="A0AAD4BM28"/>
<evidence type="ECO:0000256" key="1">
    <source>
        <dbReference type="SAM" id="MobiDB-lite"/>
    </source>
</evidence>
<dbReference type="Proteomes" id="UP001194468">
    <property type="component" value="Unassembled WGS sequence"/>
</dbReference>
<feature type="transmembrane region" description="Helical" evidence="2">
    <location>
        <begin position="244"/>
        <end position="265"/>
    </location>
</feature>
<accession>A0AAD4BM28</accession>
<sequence length="338" mass="38347">MSSDLQSALENLVQNNYQSIIIVVAVAYDYILIFSKEVEYVWRRPWSWVSTMFVLVRYVGLLLAMTTGLGGSSFVPGPPQVSIVFDLVSIWGSIVFLFAADVVMIMRVYVMWNRSRIILWILLFIYVVQTITSVFADGFYQYPNDHSSVTIGHLASFSFCNVSADVPLALNMLQLVPRLALAATLVILAVTQTLKQSVVMYKAKQWQLNRYMQLLVRDGIIYFIMNVLFQITSMLAFSPNLTAIMLYISTFVYVFFFALVPRFIISIRELYDRDAHGHSHIDTGFGMRSQLNVGTNTTMSAMAFTDVNREREDPEVEGDADNSGNIELEEVRRVPGQV</sequence>
<gene>
    <name evidence="4" type="ORF">L210DRAFT_3762950</name>
</gene>
<feature type="transmembrane region" description="Helical" evidence="2">
    <location>
        <begin position="215"/>
        <end position="238"/>
    </location>
</feature>
<feature type="transmembrane region" description="Helical" evidence="2">
    <location>
        <begin position="117"/>
        <end position="136"/>
    </location>
</feature>
<organism evidence="4 5">
    <name type="scientific">Boletus edulis BED1</name>
    <dbReference type="NCBI Taxonomy" id="1328754"/>
    <lineage>
        <taxon>Eukaryota</taxon>
        <taxon>Fungi</taxon>
        <taxon>Dikarya</taxon>
        <taxon>Basidiomycota</taxon>
        <taxon>Agaricomycotina</taxon>
        <taxon>Agaricomycetes</taxon>
        <taxon>Agaricomycetidae</taxon>
        <taxon>Boletales</taxon>
        <taxon>Boletineae</taxon>
        <taxon>Boletaceae</taxon>
        <taxon>Boletoideae</taxon>
        <taxon>Boletus</taxon>
    </lineage>
</organism>
<protein>
    <recommendedName>
        <fullName evidence="3">DUF6533 domain-containing protein</fullName>
    </recommendedName>
</protein>
<feature type="transmembrane region" description="Helical" evidence="2">
    <location>
        <begin position="90"/>
        <end position="110"/>
    </location>
</feature>
<evidence type="ECO:0000259" key="3">
    <source>
        <dbReference type="Pfam" id="PF20151"/>
    </source>
</evidence>
<feature type="transmembrane region" description="Helical" evidence="2">
    <location>
        <begin position="17"/>
        <end position="34"/>
    </location>
</feature>
<evidence type="ECO:0000313" key="5">
    <source>
        <dbReference type="Proteomes" id="UP001194468"/>
    </source>
</evidence>
<feature type="transmembrane region" description="Helical" evidence="2">
    <location>
        <begin position="175"/>
        <end position="194"/>
    </location>
</feature>
<name>A0AAD4BM28_BOLED</name>
<feature type="region of interest" description="Disordered" evidence="1">
    <location>
        <begin position="310"/>
        <end position="338"/>
    </location>
</feature>
<feature type="transmembrane region" description="Helical" evidence="2">
    <location>
        <begin position="46"/>
        <end position="70"/>
    </location>
</feature>
<keyword evidence="2" id="KW-1133">Transmembrane helix</keyword>
<reference evidence="4" key="1">
    <citation type="submission" date="2019-10" db="EMBL/GenBank/DDBJ databases">
        <authorList>
            <consortium name="DOE Joint Genome Institute"/>
            <person name="Kuo A."/>
            <person name="Miyauchi S."/>
            <person name="Kiss E."/>
            <person name="Drula E."/>
            <person name="Kohler A."/>
            <person name="Sanchez-Garcia M."/>
            <person name="Andreopoulos B."/>
            <person name="Barry K.W."/>
            <person name="Bonito G."/>
            <person name="Buee M."/>
            <person name="Carver A."/>
            <person name="Chen C."/>
            <person name="Cichocki N."/>
            <person name="Clum A."/>
            <person name="Culley D."/>
            <person name="Crous P.W."/>
            <person name="Fauchery L."/>
            <person name="Girlanda M."/>
            <person name="Hayes R."/>
            <person name="Keri Z."/>
            <person name="LaButti K."/>
            <person name="Lipzen A."/>
            <person name="Lombard V."/>
            <person name="Magnuson J."/>
            <person name="Maillard F."/>
            <person name="Morin E."/>
            <person name="Murat C."/>
            <person name="Nolan M."/>
            <person name="Ohm R."/>
            <person name="Pangilinan J."/>
            <person name="Pereira M."/>
            <person name="Perotto S."/>
            <person name="Peter M."/>
            <person name="Riley R."/>
            <person name="Sitrit Y."/>
            <person name="Stielow B."/>
            <person name="Szollosi G."/>
            <person name="Zifcakova L."/>
            <person name="Stursova M."/>
            <person name="Spatafora J.W."/>
            <person name="Tedersoo L."/>
            <person name="Vaario L.-M."/>
            <person name="Yamada A."/>
            <person name="Yan M."/>
            <person name="Wang P."/>
            <person name="Xu J."/>
            <person name="Bruns T."/>
            <person name="Baldrian P."/>
            <person name="Vilgalys R."/>
            <person name="Henrissat B."/>
            <person name="Grigoriev I.V."/>
            <person name="Hibbett D."/>
            <person name="Nagy L.G."/>
            <person name="Martin F.M."/>
        </authorList>
    </citation>
    <scope>NUCLEOTIDE SEQUENCE</scope>
    <source>
        <strain evidence="4">BED1</strain>
    </source>
</reference>
<proteinExistence type="predicted"/>
<dbReference type="EMBL" id="WHUW01000027">
    <property type="protein sequence ID" value="KAF8434802.1"/>
    <property type="molecule type" value="Genomic_DNA"/>
</dbReference>
<dbReference type="PROSITE" id="PS00018">
    <property type="entry name" value="EF_HAND_1"/>
    <property type="match status" value="1"/>
</dbReference>
<dbReference type="InterPro" id="IPR018247">
    <property type="entry name" value="EF_Hand_1_Ca_BS"/>
</dbReference>
<dbReference type="Pfam" id="PF20151">
    <property type="entry name" value="DUF6533"/>
    <property type="match status" value="1"/>
</dbReference>
<evidence type="ECO:0000313" key="4">
    <source>
        <dbReference type="EMBL" id="KAF8434802.1"/>
    </source>
</evidence>
<reference evidence="4" key="2">
    <citation type="journal article" date="2020" name="Nat. Commun.">
        <title>Large-scale genome sequencing of mycorrhizal fungi provides insights into the early evolution of symbiotic traits.</title>
        <authorList>
            <person name="Miyauchi S."/>
            <person name="Kiss E."/>
            <person name="Kuo A."/>
            <person name="Drula E."/>
            <person name="Kohler A."/>
            <person name="Sanchez-Garcia M."/>
            <person name="Morin E."/>
            <person name="Andreopoulos B."/>
            <person name="Barry K.W."/>
            <person name="Bonito G."/>
            <person name="Buee M."/>
            <person name="Carver A."/>
            <person name="Chen C."/>
            <person name="Cichocki N."/>
            <person name="Clum A."/>
            <person name="Culley D."/>
            <person name="Crous P.W."/>
            <person name="Fauchery L."/>
            <person name="Girlanda M."/>
            <person name="Hayes R.D."/>
            <person name="Keri Z."/>
            <person name="LaButti K."/>
            <person name="Lipzen A."/>
            <person name="Lombard V."/>
            <person name="Magnuson J."/>
            <person name="Maillard F."/>
            <person name="Murat C."/>
            <person name="Nolan M."/>
            <person name="Ohm R.A."/>
            <person name="Pangilinan J."/>
            <person name="Pereira M.F."/>
            <person name="Perotto S."/>
            <person name="Peter M."/>
            <person name="Pfister S."/>
            <person name="Riley R."/>
            <person name="Sitrit Y."/>
            <person name="Stielow J.B."/>
            <person name="Szollosi G."/>
            <person name="Zifcakova L."/>
            <person name="Stursova M."/>
            <person name="Spatafora J.W."/>
            <person name="Tedersoo L."/>
            <person name="Vaario L.M."/>
            <person name="Yamada A."/>
            <person name="Yan M."/>
            <person name="Wang P."/>
            <person name="Xu J."/>
            <person name="Bruns T."/>
            <person name="Baldrian P."/>
            <person name="Vilgalys R."/>
            <person name="Dunand C."/>
            <person name="Henrissat B."/>
            <person name="Grigoriev I.V."/>
            <person name="Hibbett D."/>
            <person name="Nagy L.G."/>
            <person name="Martin F.M."/>
        </authorList>
    </citation>
    <scope>NUCLEOTIDE SEQUENCE</scope>
    <source>
        <strain evidence="4">BED1</strain>
    </source>
</reference>